<comment type="caution">
    <text evidence="2">The sequence shown here is derived from an EMBL/GenBank/DDBJ whole genome shotgun (WGS) entry which is preliminary data.</text>
</comment>
<protein>
    <recommendedName>
        <fullName evidence="4">WD40 domain protein</fullName>
    </recommendedName>
</protein>
<reference evidence="3" key="1">
    <citation type="journal article" date="2014" name="Genome Announc.">
        <title>Draft genome sequence of the plant-pathogenic soil fungus Rhizoctonia solani anastomosis group 3 strain Rhs1AP.</title>
        <authorList>
            <person name="Cubeta M.A."/>
            <person name="Thomas E."/>
            <person name="Dean R.A."/>
            <person name="Jabaji S."/>
            <person name="Neate S.M."/>
            <person name="Tavantzis S."/>
            <person name="Toda T."/>
            <person name="Vilgalys R."/>
            <person name="Bharathan N."/>
            <person name="Fedorova-Abrams N."/>
            <person name="Pakala S.B."/>
            <person name="Pakala S.M."/>
            <person name="Zafar N."/>
            <person name="Joardar V."/>
            <person name="Losada L."/>
            <person name="Nierman W.C."/>
        </authorList>
    </citation>
    <scope>NUCLEOTIDE SEQUENCE [LARGE SCALE GENOMIC DNA]</scope>
    <source>
        <strain evidence="3">AG-3</strain>
    </source>
</reference>
<sequence length="617" mass="69678">MPLPKVLCEQASDLTKQFQRCTDKLERLYAAGRYPEYLVHRQEALRPIFQAACELLQNADRANVPYRAELLNTLQVILEEEIVEDTDICCLTFKPGDYRGGTSMLEDQRIVHDPLDEVDEDEENIHPRSHPFASFSLDPPIITATASNHSAMLVYDSRCEVSSVRGRKSRSSRTQRTDVVLDLQLSTGGSCLAVLGRTKSNVIHPGNCQTTCRYPTPWVSFHLPKRSDSDFANLIKGWEARFKVGLTGDVSHLVLNERRRLIFVADEDRIKSFQWASADEPYLAHPVPKHTMYSKGFDGPMASLANHALVRAGTGAAAIWYYDELKTHSYRSKRFYLLRGERRAPYLIGGMMFSDAERRYDPDGNEYPPCENSRGSSKHSTVTFVDDPKLKPHIWRTFDLHPFVALAAGRKERNCVSIDLNHGGKTRMRYQGHPGFVTNITTSTADPCVFLTSSCQDEYARLFDVRKPQPVLQLAAGEAGGECGAIALAHPDGIPTVFTTSRYNQDFKVWDIRSRACVYELDTDECRGSSVQSLTWDAEDKSLYALRSHPENYHGLHHTGNRLDEELEGYNDNAGNSSYGRIYRYSFKDEPKYSVVINEQAEKAEAEFSDEGESGEE</sequence>
<dbReference type="InterPro" id="IPR036322">
    <property type="entry name" value="WD40_repeat_dom_sf"/>
</dbReference>
<evidence type="ECO:0000313" key="2">
    <source>
        <dbReference type="EMBL" id="EUC55364.1"/>
    </source>
</evidence>
<evidence type="ECO:0000313" key="3">
    <source>
        <dbReference type="Proteomes" id="UP000030108"/>
    </source>
</evidence>
<proteinExistence type="predicted"/>
<feature type="compositionally biased region" description="Polar residues" evidence="1">
    <location>
        <begin position="373"/>
        <end position="382"/>
    </location>
</feature>
<name>X8J1J5_9AGAM</name>
<accession>X8J1J5</accession>
<dbReference type="AlphaFoldDB" id="X8J1J5"/>
<gene>
    <name evidence="2" type="ORF">RSOL_112500</name>
</gene>
<dbReference type="InterPro" id="IPR015943">
    <property type="entry name" value="WD40/YVTN_repeat-like_dom_sf"/>
</dbReference>
<dbReference type="Gene3D" id="2.130.10.10">
    <property type="entry name" value="YVTN repeat-like/Quinoprotein amine dehydrogenase"/>
    <property type="match status" value="1"/>
</dbReference>
<dbReference type="EMBL" id="JATN01000322">
    <property type="protein sequence ID" value="EUC55364.1"/>
    <property type="molecule type" value="Genomic_DNA"/>
</dbReference>
<feature type="region of interest" description="Disordered" evidence="1">
    <location>
        <begin position="363"/>
        <end position="382"/>
    </location>
</feature>
<dbReference type="Proteomes" id="UP000030108">
    <property type="component" value="Unassembled WGS sequence"/>
</dbReference>
<evidence type="ECO:0000256" key="1">
    <source>
        <dbReference type="SAM" id="MobiDB-lite"/>
    </source>
</evidence>
<dbReference type="OrthoDB" id="3196094at2759"/>
<evidence type="ECO:0008006" key="4">
    <source>
        <dbReference type="Google" id="ProtNLM"/>
    </source>
</evidence>
<organism evidence="2 3">
    <name type="scientific">Rhizoctonia solani AG-3 Rhs1AP</name>
    <dbReference type="NCBI Taxonomy" id="1086054"/>
    <lineage>
        <taxon>Eukaryota</taxon>
        <taxon>Fungi</taxon>
        <taxon>Dikarya</taxon>
        <taxon>Basidiomycota</taxon>
        <taxon>Agaricomycotina</taxon>
        <taxon>Agaricomycetes</taxon>
        <taxon>Cantharellales</taxon>
        <taxon>Ceratobasidiaceae</taxon>
        <taxon>Rhizoctonia</taxon>
    </lineage>
</organism>
<dbReference type="SUPFAM" id="SSF50978">
    <property type="entry name" value="WD40 repeat-like"/>
    <property type="match status" value="1"/>
</dbReference>